<name>A0AAE0WHY6_9PEZI</name>
<dbReference type="Proteomes" id="UP001274830">
    <property type="component" value="Unassembled WGS sequence"/>
</dbReference>
<evidence type="ECO:0000313" key="3">
    <source>
        <dbReference type="Proteomes" id="UP001274830"/>
    </source>
</evidence>
<sequence>MFGMPGVGLPYRNRKDVARAQNFRGWTRRHPARSTEEMWTPMSGAMPWPRSMYGAGASVPNYDRFEELEEVPIRHPLSASGMAFRSPKHRGGSGHNLIAFDKAAEALYEALQYAVKHCKAIKEQFENEVIQSSIVQWVPPNMMIALWTMKIDWDGSNAATQDGAAAQQPHAGVATYRDMKSLLEAMKDMQMCELPRLGDLNGSEVRLSPEILRNTINKLQVTLHGVEEMMQSVRKDRLLMDALIKDLESTVQLLMDVEELWTSRPRPAGPRARGGREDEYRWRRYDDD</sequence>
<feature type="region of interest" description="Disordered" evidence="1">
    <location>
        <begin position="264"/>
        <end position="288"/>
    </location>
</feature>
<accession>A0AAE0WHY6</accession>
<reference evidence="2" key="1">
    <citation type="submission" date="2023-07" db="EMBL/GenBank/DDBJ databases">
        <title>Black Yeasts Isolated from many extreme environments.</title>
        <authorList>
            <person name="Coleine C."/>
            <person name="Stajich J.E."/>
            <person name="Selbmann L."/>
        </authorList>
    </citation>
    <scope>NUCLEOTIDE SEQUENCE</scope>
    <source>
        <strain evidence="2">CCFEE 5485</strain>
    </source>
</reference>
<proteinExistence type="predicted"/>
<dbReference type="AlphaFoldDB" id="A0AAE0WHY6"/>
<evidence type="ECO:0000256" key="1">
    <source>
        <dbReference type="SAM" id="MobiDB-lite"/>
    </source>
</evidence>
<feature type="compositionally biased region" description="Basic and acidic residues" evidence="1">
    <location>
        <begin position="274"/>
        <end position="288"/>
    </location>
</feature>
<comment type="caution">
    <text evidence="2">The sequence shown here is derived from an EMBL/GenBank/DDBJ whole genome shotgun (WGS) entry which is preliminary data.</text>
</comment>
<organism evidence="2 3">
    <name type="scientific">Recurvomyces mirabilis</name>
    <dbReference type="NCBI Taxonomy" id="574656"/>
    <lineage>
        <taxon>Eukaryota</taxon>
        <taxon>Fungi</taxon>
        <taxon>Dikarya</taxon>
        <taxon>Ascomycota</taxon>
        <taxon>Pezizomycotina</taxon>
        <taxon>Dothideomycetes</taxon>
        <taxon>Dothideomycetidae</taxon>
        <taxon>Mycosphaerellales</taxon>
        <taxon>Teratosphaeriaceae</taxon>
        <taxon>Recurvomyces</taxon>
    </lineage>
</organism>
<gene>
    <name evidence="2" type="ORF">LTR78_010500</name>
</gene>
<dbReference type="EMBL" id="JAUTXT010000077">
    <property type="protein sequence ID" value="KAK3669625.1"/>
    <property type="molecule type" value="Genomic_DNA"/>
</dbReference>
<evidence type="ECO:0000313" key="2">
    <source>
        <dbReference type="EMBL" id="KAK3669625.1"/>
    </source>
</evidence>
<keyword evidence="3" id="KW-1185">Reference proteome</keyword>
<protein>
    <submittedName>
        <fullName evidence="2">Uncharacterized protein</fullName>
    </submittedName>
</protein>